<keyword evidence="4" id="KW-0378">Hydrolase</keyword>
<keyword evidence="4" id="KW-0460">Magnesium</keyword>
<dbReference type="GO" id="GO:0006891">
    <property type="term" value="P:intra-Golgi vesicle-mediated transport"/>
    <property type="evidence" value="ECO:0007669"/>
    <property type="project" value="TreeGrafter"/>
</dbReference>
<proteinExistence type="inferred from homology"/>
<gene>
    <name evidence="5" type="ORF">C5167_046525</name>
</gene>
<evidence type="ECO:0000256" key="4">
    <source>
        <dbReference type="RuleBase" id="RU367045"/>
    </source>
</evidence>
<keyword evidence="2 4" id="KW-0547">Nucleotide-binding</keyword>
<name>A0A4Y7LGH6_PAPSO</name>
<keyword evidence="4" id="KW-0963">Cytoplasm</keyword>
<evidence type="ECO:0000256" key="1">
    <source>
        <dbReference type="ARBA" id="ARBA00006914"/>
    </source>
</evidence>
<dbReference type="GO" id="GO:0005795">
    <property type="term" value="C:Golgi stack"/>
    <property type="evidence" value="ECO:0007669"/>
    <property type="project" value="TreeGrafter"/>
</dbReference>
<dbReference type="PANTHER" id="PTHR23078">
    <property type="entry name" value="VESICULAR-FUSION PROTEIN NSF"/>
    <property type="match status" value="1"/>
</dbReference>
<dbReference type="EMBL" id="CM010725">
    <property type="protein sequence ID" value="RZC83740.1"/>
    <property type="molecule type" value="Genomic_DNA"/>
</dbReference>
<keyword evidence="4" id="KW-0813">Transport</keyword>
<dbReference type="GO" id="GO:0016887">
    <property type="term" value="F:ATP hydrolysis activity"/>
    <property type="evidence" value="ECO:0007669"/>
    <property type="project" value="InterPro"/>
</dbReference>
<dbReference type="GO" id="GO:0043001">
    <property type="term" value="P:Golgi to plasma membrane protein transport"/>
    <property type="evidence" value="ECO:0007669"/>
    <property type="project" value="TreeGrafter"/>
</dbReference>
<keyword evidence="4" id="KW-0931">ER-Golgi transport</keyword>
<organism evidence="5 6">
    <name type="scientific">Papaver somniferum</name>
    <name type="common">Opium poppy</name>
    <dbReference type="NCBI Taxonomy" id="3469"/>
    <lineage>
        <taxon>Eukaryota</taxon>
        <taxon>Viridiplantae</taxon>
        <taxon>Streptophyta</taxon>
        <taxon>Embryophyta</taxon>
        <taxon>Tracheophyta</taxon>
        <taxon>Spermatophyta</taxon>
        <taxon>Magnoliopsida</taxon>
        <taxon>Ranunculales</taxon>
        <taxon>Papaveraceae</taxon>
        <taxon>Papaveroideae</taxon>
        <taxon>Papaver</taxon>
    </lineage>
</organism>
<evidence type="ECO:0000313" key="5">
    <source>
        <dbReference type="EMBL" id="RZC83740.1"/>
    </source>
</evidence>
<dbReference type="PANTHER" id="PTHR23078:SF3">
    <property type="entry name" value="VESICLE-FUSING ATPASE"/>
    <property type="match status" value="1"/>
</dbReference>
<comment type="subcellular location">
    <subcellularLocation>
        <location evidence="4">Cytoplasm</location>
    </subcellularLocation>
</comment>
<dbReference type="Proteomes" id="UP000316621">
    <property type="component" value="Chromosome 11"/>
</dbReference>
<dbReference type="Gramene" id="RZC83740">
    <property type="protein sequence ID" value="RZC83740"/>
    <property type="gene ID" value="C5167_046525"/>
</dbReference>
<evidence type="ECO:0000256" key="3">
    <source>
        <dbReference type="ARBA" id="ARBA00022840"/>
    </source>
</evidence>
<comment type="cofactor">
    <cofactor evidence="4">
        <name>Mg(2+)</name>
        <dbReference type="ChEBI" id="CHEBI:18420"/>
    </cofactor>
    <text evidence="4">Binds 1 Mg(2+) ion per subunit.</text>
</comment>
<dbReference type="STRING" id="3469.A0A4Y7LGH6"/>
<keyword evidence="3 4" id="KW-0067">ATP-binding</keyword>
<keyword evidence="4" id="KW-0653">Protein transport</keyword>
<evidence type="ECO:0000313" key="6">
    <source>
        <dbReference type="Proteomes" id="UP000316621"/>
    </source>
</evidence>
<comment type="function">
    <text evidence="4">Required for vesicle-mediated transport. Catalyzes the fusion of transport vesicles within the Golgi cisternae. Is also required for transport from the endoplasmic reticulum to the Golgi stack. Seems to function as a fusion protein required for the delivery of cargo proteins to all compartments of the Golgi stack independent of vesicle origin.</text>
</comment>
<dbReference type="InterPro" id="IPR039812">
    <property type="entry name" value="Vesicle-fus_ATPase"/>
</dbReference>
<dbReference type="GO" id="GO:0046872">
    <property type="term" value="F:metal ion binding"/>
    <property type="evidence" value="ECO:0007669"/>
    <property type="project" value="UniProtKB-UniRule"/>
</dbReference>
<comment type="similarity">
    <text evidence="1 4">Belongs to the AAA ATPase family.</text>
</comment>
<comment type="catalytic activity">
    <reaction evidence="4">
        <text>ATP + H2O = ADP + phosphate + H(+)</text>
        <dbReference type="Rhea" id="RHEA:13065"/>
        <dbReference type="ChEBI" id="CHEBI:15377"/>
        <dbReference type="ChEBI" id="CHEBI:15378"/>
        <dbReference type="ChEBI" id="CHEBI:30616"/>
        <dbReference type="ChEBI" id="CHEBI:43474"/>
        <dbReference type="ChEBI" id="CHEBI:456216"/>
        <dbReference type="EC" id="3.6.4.6"/>
    </reaction>
</comment>
<evidence type="ECO:0000256" key="2">
    <source>
        <dbReference type="ARBA" id="ARBA00022741"/>
    </source>
</evidence>
<dbReference type="GO" id="GO:0005524">
    <property type="term" value="F:ATP binding"/>
    <property type="evidence" value="ECO:0007669"/>
    <property type="project" value="UniProtKB-UniRule"/>
</dbReference>
<dbReference type="GO" id="GO:0035494">
    <property type="term" value="P:SNARE complex disassembly"/>
    <property type="evidence" value="ECO:0007669"/>
    <property type="project" value="InterPro"/>
</dbReference>
<accession>A0A4Y7LGH6</accession>
<dbReference type="EC" id="3.6.4.6" evidence="4"/>
<protein>
    <recommendedName>
        <fullName evidence="4">Vesicle-fusing ATPase</fullName>
        <ecNumber evidence="4">3.6.4.6</ecNumber>
    </recommendedName>
</protein>
<keyword evidence="4" id="KW-0479">Metal-binding</keyword>
<dbReference type="AlphaFoldDB" id="A0A4Y7LGH6"/>
<keyword evidence="6" id="KW-1185">Reference proteome</keyword>
<sequence>MLFFWSVSFCFFSTFLVIPMYDLPSLLIPGVLFHLKIFNQREDSSSNIIRHKEFNLQSLGTAAWTKNFSGAELEGVVKSIISYSLNRQLSLEDLTKTLDDESIKETMDDFLCMPCSRDARATAVHDVQLIIQAGEQSSHKVS</sequence>
<reference evidence="5 6" key="1">
    <citation type="journal article" date="2018" name="Science">
        <title>The opium poppy genome and morphinan production.</title>
        <authorList>
            <person name="Guo L."/>
            <person name="Winzer T."/>
            <person name="Yang X."/>
            <person name="Li Y."/>
            <person name="Ning Z."/>
            <person name="He Z."/>
            <person name="Teodor R."/>
            <person name="Lu Y."/>
            <person name="Bowser T.A."/>
            <person name="Graham I.A."/>
            <person name="Ye K."/>
        </authorList>
    </citation>
    <scope>NUCLEOTIDE SEQUENCE [LARGE SCALE GENOMIC DNA]</scope>
    <source>
        <strain evidence="6">cv. HN1</strain>
        <tissue evidence="5">Leaves</tissue>
    </source>
</reference>